<evidence type="ECO:0000256" key="5">
    <source>
        <dbReference type="ARBA" id="ARBA00029594"/>
    </source>
</evidence>
<dbReference type="Proteomes" id="UP000202485">
    <property type="component" value="Unassembled WGS sequence"/>
</dbReference>
<reference evidence="8" key="1">
    <citation type="submission" date="2017-05" db="EMBL/GenBank/DDBJ databases">
        <authorList>
            <person name="Rodrigo-Torres L."/>
            <person name="Arahal R. D."/>
            <person name="Lucena T."/>
        </authorList>
    </citation>
    <scope>NUCLEOTIDE SEQUENCE [LARGE SCALE GENOMIC DNA]</scope>
    <source>
        <strain evidence="8">CECT 8715</strain>
    </source>
</reference>
<dbReference type="EMBL" id="FXYG01000001">
    <property type="protein sequence ID" value="SMX32744.1"/>
    <property type="molecule type" value="Genomic_DNA"/>
</dbReference>
<gene>
    <name evidence="7" type="ORF">RUA8715_00021</name>
</gene>
<comment type="subcellular location">
    <subcellularLocation>
        <location evidence="2">Secreted</location>
    </subcellularLocation>
</comment>
<sequence length="498" mass="56476">MPVPQQNDFEVLITAEQAWPALEKAVLEARHQIKASFRIFDFMTRLRSDEARQIGDTWFDLIEHVIRKGVTFHLVISDFDPIFATELHELSWRTKRQAVALAEILGPELASRLSVRVSMHPAQAGALPWATLLPAVLRKKAQRMQELSRERRERQAVRLGSDMLPRLHTVSHHQKVAVIDNEVCYLGGLDLNERRFDTPDHNRLAKNTWSDVQLLVRGPEATEAARHIDRFEHEIATGQPDPQTTHLRRTLSSPRRFAFWRLSPKTIAHEIEDEHIAAFQAARKLLHIETQYFRSTRLAEALAEAGHFKQDLKLVLVLPALPEEVAFGGHDGLDAQYGLDLQAKCLEIIQQGFQDRVSVSTPVQPISASGADASAEVLSGSPIIHVHNKVLVVDDHHALVGSANLNGRSLRWDTEVALRVTDRQRVAVLRQALVDHWWFSDDLSKPIEPDSMFAWWQREVRANGVRRPEARNGFLVPHDADVARDMRQPLPGVTENIV</sequence>
<keyword evidence="4" id="KW-0964">Secreted</keyword>
<evidence type="ECO:0000256" key="4">
    <source>
        <dbReference type="ARBA" id="ARBA00022525"/>
    </source>
</evidence>
<dbReference type="PROSITE" id="PS50035">
    <property type="entry name" value="PLD"/>
    <property type="match status" value="2"/>
</dbReference>
<dbReference type="RefSeq" id="WP_093961661.1">
    <property type="nucleotide sequence ID" value="NZ_FXYG01000001.1"/>
</dbReference>
<comment type="function">
    <text evidence="1">Could be a virulence factor.</text>
</comment>
<dbReference type="PANTHER" id="PTHR21248:SF12">
    <property type="entry name" value="CARDIOLIPIN SYNTHASE C"/>
    <property type="match status" value="1"/>
</dbReference>
<dbReference type="SUPFAM" id="SSF56024">
    <property type="entry name" value="Phospholipase D/nuclease"/>
    <property type="match status" value="2"/>
</dbReference>
<evidence type="ECO:0000313" key="7">
    <source>
        <dbReference type="EMBL" id="SMX32744.1"/>
    </source>
</evidence>
<evidence type="ECO:0000313" key="8">
    <source>
        <dbReference type="Proteomes" id="UP000202485"/>
    </source>
</evidence>
<name>A0A238JRB1_9RHOB</name>
<dbReference type="Pfam" id="PF00614">
    <property type="entry name" value="PLDc"/>
    <property type="match status" value="1"/>
</dbReference>
<dbReference type="GO" id="GO:0032049">
    <property type="term" value="P:cardiolipin biosynthetic process"/>
    <property type="evidence" value="ECO:0007669"/>
    <property type="project" value="UniProtKB-ARBA"/>
</dbReference>
<feature type="domain" description="PLD phosphodiesterase" evidence="6">
    <location>
        <begin position="387"/>
        <end position="409"/>
    </location>
</feature>
<dbReference type="GO" id="GO:0030572">
    <property type="term" value="F:phosphatidyltransferase activity"/>
    <property type="evidence" value="ECO:0007669"/>
    <property type="project" value="UniProtKB-ARBA"/>
</dbReference>
<accession>A0A238JRB1</accession>
<evidence type="ECO:0000259" key="6">
    <source>
        <dbReference type="PROSITE" id="PS50035"/>
    </source>
</evidence>
<dbReference type="SMART" id="SM00155">
    <property type="entry name" value="PLDc"/>
    <property type="match status" value="2"/>
</dbReference>
<dbReference type="AlphaFoldDB" id="A0A238JRB1"/>
<dbReference type="Gene3D" id="3.30.870.10">
    <property type="entry name" value="Endonuclease Chain A"/>
    <property type="match status" value="2"/>
</dbReference>
<dbReference type="InterPro" id="IPR025202">
    <property type="entry name" value="PLD-like_dom"/>
</dbReference>
<dbReference type="PANTHER" id="PTHR21248">
    <property type="entry name" value="CARDIOLIPIN SYNTHASE"/>
    <property type="match status" value="1"/>
</dbReference>
<dbReference type="OrthoDB" id="8828485at2"/>
<keyword evidence="8" id="KW-1185">Reference proteome</keyword>
<evidence type="ECO:0000256" key="1">
    <source>
        <dbReference type="ARBA" id="ARBA00003145"/>
    </source>
</evidence>
<dbReference type="Pfam" id="PF13091">
    <property type="entry name" value="PLDc_2"/>
    <property type="match status" value="1"/>
</dbReference>
<feature type="domain" description="PLD phosphodiesterase" evidence="6">
    <location>
        <begin position="168"/>
        <end position="195"/>
    </location>
</feature>
<evidence type="ECO:0000256" key="3">
    <source>
        <dbReference type="ARBA" id="ARBA00018392"/>
    </source>
</evidence>
<dbReference type="CDD" id="cd09105">
    <property type="entry name" value="PLDc_vPLD1_2_like_2"/>
    <property type="match status" value="1"/>
</dbReference>
<proteinExistence type="predicted"/>
<protein>
    <recommendedName>
        <fullName evidence="3">Phospholipase D</fullName>
    </recommendedName>
    <alternativeName>
        <fullName evidence="5">Choline phosphatase</fullName>
    </alternativeName>
</protein>
<dbReference type="GO" id="GO:0005576">
    <property type="term" value="C:extracellular region"/>
    <property type="evidence" value="ECO:0007669"/>
    <property type="project" value="UniProtKB-SubCell"/>
</dbReference>
<dbReference type="InterPro" id="IPR001736">
    <property type="entry name" value="PLipase_D/transphosphatidylase"/>
</dbReference>
<evidence type="ECO:0000256" key="2">
    <source>
        <dbReference type="ARBA" id="ARBA00004613"/>
    </source>
</evidence>
<organism evidence="7 8">
    <name type="scientific">Ruegeria arenilitoris</name>
    <dbReference type="NCBI Taxonomy" id="1173585"/>
    <lineage>
        <taxon>Bacteria</taxon>
        <taxon>Pseudomonadati</taxon>
        <taxon>Pseudomonadota</taxon>
        <taxon>Alphaproteobacteria</taxon>
        <taxon>Rhodobacterales</taxon>
        <taxon>Roseobacteraceae</taxon>
        <taxon>Ruegeria</taxon>
    </lineage>
</organism>